<dbReference type="Gene3D" id="3.80.10.10">
    <property type="entry name" value="Ribonuclease Inhibitor"/>
    <property type="match status" value="2"/>
</dbReference>
<dbReference type="EMBL" id="JARTCD010000027">
    <property type="protein sequence ID" value="KAJ8658013.1"/>
    <property type="molecule type" value="Genomic_DNA"/>
</dbReference>
<evidence type="ECO:0008006" key="3">
    <source>
        <dbReference type="Google" id="ProtNLM"/>
    </source>
</evidence>
<dbReference type="PANTHER" id="PTHR13318">
    <property type="entry name" value="PARTNER OF PAIRED, ISOFORM B-RELATED"/>
    <property type="match status" value="1"/>
</dbReference>
<comment type="caution">
    <text evidence="1">The sequence shown here is derived from an EMBL/GenBank/DDBJ whole genome shotgun (WGS) entry which is preliminary data.</text>
</comment>
<dbReference type="AlphaFoldDB" id="A0AAD7XYW6"/>
<dbReference type="GO" id="GO:0019005">
    <property type="term" value="C:SCF ubiquitin ligase complex"/>
    <property type="evidence" value="ECO:0007669"/>
    <property type="project" value="TreeGrafter"/>
</dbReference>
<dbReference type="RefSeq" id="XP_058342926.1">
    <property type="nucleotide sequence ID" value="XM_058486314.1"/>
</dbReference>
<proteinExistence type="predicted"/>
<reference evidence="1 2" key="1">
    <citation type="submission" date="2023-03" db="EMBL/GenBank/DDBJ databases">
        <title>Genome sequence of Lichtheimia ornata CBS 291.66.</title>
        <authorList>
            <person name="Mohabir J.T."/>
            <person name="Shea T.P."/>
            <person name="Kurbessoian T."/>
            <person name="Berby B."/>
            <person name="Fontaine J."/>
            <person name="Livny J."/>
            <person name="Gnirke A."/>
            <person name="Stajich J.E."/>
            <person name="Cuomo C.A."/>
        </authorList>
    </citation>
    <scope>NUCLEOTIDE SEQUENCE [LARGE SCALE GENOMIC DNA]</scope>
    <source>
        <strain evidence="1">CBS 291.66</strain>
    </source>
</reference>
<evidence type="ECO:0000313" key="1">
    <source>
        <dbReference type="EMBL" id="KAJ8658013.1"/>
    </source>
</evidence>
<dbReference type="SUPFAM" id="SSF52047">
    <property type="entry name" value="RNI-like"/>
    <property type="match status" value="1"/>
</dbReference>
<organism evidence="1 2">
    <name type="scientific">Lichtheimia ornata</name>
    <dbReference type="NCBI Taxonomy" id="688661"/>
    <lineage>
        <taxon>Eukaryota</taxon>
        <taxon>Fungi</taxon>
        <taxon>Fungi incertae sedis</taxon>
        <taxon>Mucoromycota</taxon>
        <taxon>Mucoromycotina</taxon>
        <taxon>Mucoromycetes</taxon>
        <taxon>Mucorales</taxon>
        <taxon>Lichtheimiaceae</taxon>
        <taxon>Lichtheimia</taxon>
    </lineage>
</organism>
<keyword evidence="2" id="KW-1185">Reference proteome</keyword>
<evidence type="ECO:0000313" key="2">
    <source>
        <dbReference type="Proteomes" id="UP001234581"/>
    </source>
</evidence>
<accession>A0AAD7XYW6</accession>
<dbReference type="InterPro" id="IPR032675">
    <property type="entry name" value="LRR_dom_sf"/>
</dbReference>
<dbReference type="Proteomes" id="UP001234581">
    <property type="component" value="Unassembled WGS sequence"/>
</dbReference>
<name>A0AAD7XYW6_9FUNG</name>
<dbReference type="InterPro" id="IPR011990">
    <property type="entry name" value="TPR-like_helical_dom_sf"/>
</dbReference>
<sequence length="655" mass="74688">MADSIWHALCKHPTQPVSTEKYSTIVDHATTQLHEPIHSILTTLDRRAMALTKLANFESALHDAKAMQQLSSSSALGYIREADIYSEQGKQLQVIDVCSKGMTMADTMDKHYDDLKRVKMDAEQRQNACIDFISQLPMDIVITMLIPMFMYFGLWDSFKPDPSMHVSHEWRNRIVQSFNGLRIRLYEYKVILDFIPLARHITALDIFSFTGGTWLCDLLRNNDFCSLKELAIERFTADCMDQLVDSLKSISTTLTHFQIEPLGKAMLPITDILGNCPNLKSLEVNRPSATDISSLPMMTWPKLTTLIICSNVCDIITSDKLKAIGERFPSLKKLSLSPWQDMESTRVVLDYYPWMNSIDIVKSCGGFNIAYYQKEPRCKGNGVTHIDVQVYGMKEDAWKNAIYILLQHHETLECMKFNVEAANGQEEVYNIEYPCLKRLSLAYSGSRIPRHAPMLEELEIRYLLTDEVCVVPDSASTKLTKLVVEMDLPMHAGANPPFERYLHQLAQHSHLKELDVTFNSVARIDNVVEAMFHLGTLERLMMFVTSEWECTSTQRFLVGLAKGCPNLSCFGISCNTAPSACSINALKQLAHLERFGFSIEGMDGDDAFWNAIETFPQLKNIYVFPANETNMYRLRYLKGKRLDLKITITRWLNEI</sequence>
<protein>
    <recommendedName>
        <fullName evidence="3">F-box domain-containing protein</fullName>
    </recommendedName>
</protein>
<dbReference type="SUPFAM" id="SSF48452">
    <property type="entry name" value="TPR-like"/>
    <property type="match status" value="1"/>
</dbReference>
<dbReference type="PANTHER" id="PTHR13318:SF247">
    <property type="entry name" value="GH16156P"/>
    <property type="match status" value="1"/>
</dbReference>
<dbReference type="GeneID" id="83213695"/>
<dbReference type="Gene3D" id="1.25.40.10">
    <property type="entry name" value="Tetratricopeptide repeat domain"/>
    <property type="match status" value="1"/>
</dbReference>
<dbReference type="GO" id="GO:0031146">
    <property type="term" value="P:SCF-dependent proteasomal ubiquitin-dependent protein catabolic process"/>
    <property type="evidence" value="ECO:0007669"/>
    <property type="project" value="TreeGrafter"/>
</dbReference>
<gene>
    <name evidence="1" type="ORF">O0I10_006284</name>
</gene>